<keyword evidence="2" id="KW-1185">Reference proteome</keyword>
<evidence type="ECO:0000313" key="2">
    <source>
        <dbReference type="Proteomes" id="UP000685013"/>
    </source>
</evidence>
<feature type="non-terminal residue" evidence="1">
    <location>
        <position position="1"/>
    </location>
</feature>
<gene>
    <name evidence="1" type="ORF">SDJN03_13184</name>
</gene>
<dbReference type="Proteomes" id="UP000685013">
    <property type="component" value="Chromosome 8"/>
</dbReference>
<accession>A0AAV6N9S7</accession>
<dbReference type="EMBL" id="JAGKQH010000008">
    <property type="protein sequence ID" value="KAG6593708.1"/>
    <property type="molecule type" value="Genomic_DNA"/>
</dbReference>
<sequence>MFILFGEKFKQSPSEEKGIGEQVESYEDYDRRDDELITHNIYVYDSCDEDGDERFQDDFEKKAQEFIEMMYSFWREELVCDRFLEVD</sequence>
<protein>
    <submittedName>
        <fullName evidence="1">Uncharacterized protein</fullName>
    </submittedName>
</protein>
<proteinExistence type="predicted"/>
<comment type="caution">
    <text evidence="1">The sequence shown here is derived from an EMBL/GenBank/DDBJ whole genome shotgun (WGS) entry which is preliminary data.</text>
</comment>
<evidence type="ECO:0000313" key="1">
    <source>
        <dbReference type="EMBL" id="KAG6593708.1"/>
    </source>
</evidence>
<organism evidence="1 2">
    <name type="scientific">Cucurbita argyrosperma subsp. sororia</name>
    <dbReference type="NCBI Taxonomy" id="37648"/>
    <lineage>
        <taxon>Eukaryota</taxon>
        <taxon>Viridiplantae</taxon>
        <taxon>Streptophyta</taxon>
        <taxon>Embryophyta</taxon>
        <taxon>Tracheophyta</taxon>
        <taxon>Spermatophyta</taxon>
        <taxon>Magnoliopsida</taxon>
        <taxon>eudicotyledons</taxon>
        <taxon>Gunneridae</taxon>
        <taxon>Pentapetalae</taxon>
        <taxon>rosids</taxon>
        <taxon>fabids</taxon>
        <taxon>Cucurbitales</taxon>
        <taxon>Cucurbitaceae</taxon>
        <taxon>Cucurbiteae</taxon>
        <taxon>Cucurbita</taxon>
    </lineage>
</organism>
<dbReference type="AlphaFoldDB" id="A0AAV6N9S7"/>
<name>A0AAV6N9S7_9ROSI</name>
<reference evidence="1 2" key="1">
    <citation type="journal article" date="2021" name="Hortic Res">
        <title>The domestication of Cucurbita argyrosperma as revealed by the genome of its wild relative.</title>
        <authorList>
            <person name="Barrera-Redondo J."/>
            <person name="Sanchez-de la Vega G."/>
            <person name="Aguirre-Liguori J.A."/>
            <person name="Castellanos-Morales G."/>
            <person name="Gutierrez-Guerrero Y.T."/>
            <person name="Aguirre-Dugua X."/>
            <person name="Aguirre-Planter E."/>
            <person name="Tenaillon M.I."/>
            <person name="Lira-Saade R."/>
            <person name="Eguiarte L.E."/>
        </authorList>
    </citation>
    <scope>NUCLEOTIDE SEQUENCE [LARGE SCALE GENOMIC DNA]</scope>
    <source>
        <strain evidence="1">JBR-2021</strain>
    </source>
</reference>